<dbReference type="RefSeq" id="WP_146397299.1">
    <property type="nucleotide sequence ID" value="NZ_SJPJ01000001.1"/>
</dbReference>
<dbReference type="InterPro" id="IPR011223">
    <property type="entry name" value="UCP028770"/>
</dbReference>
<sequence>MLHIFAFLVLLFALAALVYVVIVLGGLPGKIAHQREHPQAEAINVCGWVGLLTGVFWMVALVWAFTKTMTVTDSRS</sequence>
<dbReference type="EMBL" id="SJPJ01000001">
    <property type="protein sequence ID" value="TWT81387.1"/>
    <property type="molecule type" value="Genomic_DNA"/>
</dbReference>
<accession>A0A5C5Z365</accession>
<reference evidence="2 3" key="1">
    <citation type="submission" date="2019-02" db="EMBL/GenBank/DDBJ databases">
        <title>Deep-cultivation of Planctomycetes and their phenomic and genomic characterization uncovers novel biology.</title>
        <authorList>
            <person name="Wiegand S."/>
            <person name="Jogler M."/>
            <person name="Boedeker C."/>
            <person name="Pinto D."/>
            <person name="Vollmers J."/>
            <person name="Rivas-Marin E."/>
            <person name="Kohn T."/>
            <person name="Peeters S.H."/>
            <person name="Heuer A."/>
            <person name="Rast P."/>
            <person name="Oberbeckmann S."/>
            <person name="Bunk B."/>
            <person name="Jeske O."/>
            <person name="Meyerdierks A."/>
            <person name="Storesund J.E."/>
            <person name="Kallscheuer N."/>
            <person name="Luecker S."/>
            <person name="Lage O.M."/>
            <person name="Pohl T."/>
            <person name="Merkel B.J."/>
            <person name="Hornburger P."/>
            <person name="Mueller R.-W."/>
            <person name="Bruemmer F."/>
            <person name="Labrenz M."/>
            <person name="Spormann A.M."/>
            <person name="Op Den Camp H."/>
            <person name="Overmann J."/>
            <person name="Amann R."/>
            <person name="Jetten M.S.M."/>
            <person name="Mascher T."/>
            <person name="Medema M.H."/>
            <person name="Devos D.P."/>
            <person name="Kaster A.-K."/>
            <person name="Ovreas L."/>
            <person name="Rohde M."/>
            <person name="Galperin M.Y."/>
            <person name="Jogler C."/>
        </authorList>
    </citation>
    <scope>NUCLEOTIDE SEQUENCE [LARGE SCALE GENOMIC DNA]</scope>
    <source>
        <strain evidence="2 3">CA13</strain>
    </source>
</reference>
<dbReference type="Proteomes" id="UP000315010">
    <property type="component" value="Unassembled WGS sequence"/>
</dbReference>
<organism evidence="2 3">
    <name type="scientific">Novipirellula herctigrandis</name>
    <dbReference type="NCBI Taxonomy" id="2527986"/>
    <lineage>
        <taxon>Bacteria</taxon>
        <taxon>Pseudomonadati</taxon>
        <taxon>Planctomycetota</taxon>
        <taxon>Planctomycetia</taxon>
        <taxon>Pirellulales</taxon>
        <taxon>Pirellulaceae</taxon>
        <taxon>Novipirellula</taxon>
    </lineage>
</organism>
<name>A0A5C5Z365_9BACT</name>
<evidence type="ECO:0000256" key="1">
    <source>
        <dbReference type="SAM" id="Phobius"/>
    </source>
</evidence>
<dbReference type="OrthoDB" id="288120at2"/>
<evidence type="ECO:0000313" key="2">
    <source>
        <dbReference type="EMBL" id="TWT81387.1"/>
    </source>
</evidence>
<keyword evidence="1" id="KW-1133">Transmembrane helix</keyword>
<dbReference type="Pfam" id="PF11742">
    <property type="entry name" value="DUF3302"/>
    <property type="match status" value="1"/>
</dbReference>
<keyword evidence="3" id="KW-1185">Reference proteome</keyword>
<protein>
    <submittedName>
        <fullName evidence="2">Inner membrane protein YiaW</fullName>
    </submittedName>
</protein>
<proteinExistence type="predicted"/>
<evidence type="ECO:0000313" key="3">
    <source>
        <dbReference type="Proteomes" id="UP000315010"/>
    </source>
</evidence>
<feature type="transmembrane region" description="Helical" evidence="1">
    <location>
        <begin position="6"/>
        <end position="24"/>
    </location>
</feature>
<comment type="caution">
    <text evidence="2">The sequence shown here is derived from an EMBL/GenBank/DDBJ whole genome shotgun (WGS) entry which is preliminary data.</text>
</comment>
<dbReference type="PIRSF" id="PIRSF028770">
    <property type="entry name" value="UCP028770"/>
    <property type="match status" value="1"/>
</dbReference>
<gene>
    <name evidence="2" type="primary">yiaW_1</name>
    <name evidence="2" type="ORF">CA13_28390</name>
</gene>
<feature type="transmembrane region" description="Helical" evidence="1">
    <location>
        <begin position="45"/>
        <end position="66"/>
    </location>
</feature>
<keyword evidence="1" id="KW-0472">Membrane</keyword>
<dbReference type="AlphaFoldDB" id="A0A5C5Z365"/>
<keyword evidence="1" id="KW-0812">Transmembrane</keyword>